<dbReference type="AlphaFoldDB" id="A0AAU9IKK3"/>
<dbReference type="Pfam" id="PF16589">
    <property type="entry name" value="BRCT_2"/>
    <property type="match status" value="1"/>
</dbReference>
<accession>A0AAU9IKK3</accession>
<evidence type="ECO:0000259" key="1">
    <source>
        <dbReference type="PROSITE" id="PS50172"/>
    </source>
</evidence>
<dbReference type="Gene3D" id="3.40.50.10190">
    <property type="entry name" value="BRCT domain"/>
    <property type="match status" value="1"/>
</dbReference>
<comment type="caution">
    <text evidence="2">The sequence shown here is derived from an EMBL/GenBank/DDBJ whole genome shotgun (WGS) entry which is preliminary data.</text>
</comment>
<evidence type="ECO:0000313" key="2">
    <source>
        <dbReference type="EMBL" id="CAG9316039.1"/>
    </source>
</evidence>
<sequence>MSKLFNEMKFFMLQGPEIEATSKIIIAYGGQMSSTVNKDSIVLVTCRKTHIIKVTKALGFNVFSASFIYDSVKQASRQQLSDYQIVVEASKDFHFKDFKFSQQDIQNINNYIRLNTGNPDSDSYWFVALYNGLDVPYSSEVLYEYYCSNIALNLETYATNDESTSSERNEDADVYYIGRKRRCLEDLSQNSIATCLQISILNQNPTKKQNIQPAFNNSPRHLVIAVNSSERSVYDLKDIEKKSKEINITEEFEEFYSKCKSIVNENLSKSEVLGILTKFNGDIEKALNYYQTDVV</sequence>
<organism evidence="2 3">
    <name type="scientific">Blepharisma stoltei</name>
    <dbReference type="NCBI Taxonomy" id="1481888"/>
    <lineage>
        <taxon>Eukaryota</taxon>
        <taxon>Sar</taxon>
        <taxon>Alveolata</taxon>
        <taxon>Ciliophora</taxon>
        <taxon>Postciliodesmatophora</taxon>
        <taxon>Heterotrichea</taxon>
        <taxon>Heterotrichida</taxon>
        <taxon>Blepharismidae</taxon>
        <taxon>Blepharisma</taxon>
    </lineage>
</organism>
<dbReference type="InterPro" id="IPR036420">
    <property type="entry name" value="BRCT_dom_sf"/>
</dbReference>
<evidence type="ECO:0000313" key="3">
    <source>
        <dbReference type="Proteomes" id="UP001162131"/>
    </source>
</evidence>
<dbReference type="SUPFAM" id="SSF52113">
    <property type="entry name" value="BRCT domain"/>
    <property type="match status" value="1"/>
</dbReference>
<proteinExistence type="predicted"/>
<dbReference type="EMBL" id="CAJZBQ010000015">
    <property type="protein sequence ID" value="CAG9316039.1"/>
    <property type="molecule type" value="Genomic_DNA"/>
</dbReference>
<gene>
    <name evidence="2" type="ORF">BSTOLATCC_MIC15483</name>
</gene>
<dbReference type="Proteomes" id="UP001162131">
    <property type="component" value="Unassembled WGS sequence"/>
</dbReference>
<name>A0AAU9IKK3_9CILI</name>
<reference evidence="2" key="1">
    <citation type="submission" date="2021-09" db="EMBL/GenBank/DDBJ databases">
        <authorList>
            <consortium name="AG Swart"/>
            <person name="Singh M."/>
            <person name="Singh A."/>
            <person name="Seah K."/>
            <person name="Emmerich C."/>
        </authorList>
    </citation>
    <scope>NUCLEOTIDE SEQUENCE</scope>
    <source>
        <strain evidence="2">ATCC30299</strain>
    </source>
</reference>
<feature type="domain" description="BRCT" evidence="1">
    <location>
        <begin position="1"/>
        <end position="85"/>
    </location>
</feature>
<keyword evidence="3" id="KW-1185">Reference proteome</keyword>
<dbReference type="InterPro" id="IPR001357">
    <property type="entry name" value="BRCT_dom"/>
</dbReference>
<protein>
    <recommendedName>
        <fullName evidence="1">BRCT domain-containing protein</fullName>
    </recommendedName>
</protein>
<dbReference type="PROSITE" id="PS50172">
    <property type="entry name" value="BRCT"/>
    <property type="match status" value="1"/>
</dbReference>